<dbReference type="STRING" id="1184151.AW736_15940"/>
<dbReference type="GO" id="GO:0008199">
    <property type="term" value="F:ferric iron binding"/>
    <property type="evidence" value="ECO:0007669"/>
    <property type="project" value="InterPro"/>
</dbReference>
<dbReference type="PANTHER" id="PTHR42932:SF1">
    <property type="entry name" value="GENERAL STRESS PROTEIN 20U"/>
    <property type="match status" value="1"/>
</dbReference>
<dbReference type="PANTHER" id="PTHR42932">
    <property type="entry name" value="GENERAL STRESS PROTEIN 20U"/>
    <property type="match status" value="1"/>
</dbReference>
<comment type="caution">
    <text evidence="4">The sequence shown here is derived from an EMBL/GenBank/DDBJ whole genome shotgun (WGS) entry which is preliminary data.</text>
</comment>
<keyword evidence="5" id="KW-1185">Reference proteome</keyword>
<evidence type="ECO:0000256" key="2">
    <source>
        <dbReference type="RuleBase" id="RU003875"/>
    </source>
</evidence>
<evidence type="ECO:0000313" key="4">
    <source>
        <dbReference type="EMBL" id="OAM88716.1"/>
    </source>
</evidence>
<dbReference type="GO" id="GO:0016722">
    <property type="term" value="F:oxidoreductase activity, acting on metal ions"/>
    <property type="evidence" value="ECO:0007669"/>
    <property type="project" value="InterPro"/>
</dbReference>
<dbReference type="AlphaFoldDB" id="A0A178II36"/>
<name>A0A178II36_9BACT</name>
<feature type="domain" description="Ferritin/DPS" evidence="3">
    <location>
        <begin position="15"/>
        <end position="152"/>
    </location>
</feature>
<dbReference type="Gene3D" id="1.20.1260.10">
    <property type="match status" value="1"/>
</dbReference>
<dbReference type="EMBL" id="LRRQ01000125">
    <property type="protein sequence ID" value="OAM88716.1"/>
    <property type="molecule type" value="Genomic_DNA"/>
</dbReference>
<accession>A0A178II36</accession>
<evidence type="ECO:0000259" key="3">
    <source>
        <dbReference type="Pfam" id="PF00210"/>
    </source>
</evidence>
<dbReference type="InterPro" id="IPR008331">
    <property type="entry name" value="Ferritin_DPS_dom"/>
</dbReference>
<organism evidence="4 5">
    <name type="scientific">Termitidicoccus mucosus</name>
    <dbReference type="NCBI Taxonomy" id="1184151"/>
    <lineage>
        <taxon>Bacteria</taxon>
        <taxon>Pseudomonadati</taxon>
        <taxon>Verrucomicrobiota</taxon>
        <taxon>Opitutia</taxon>
        <taxon>Opitutales</taxon>
        <taxon>Opitutaceae</taxon>
        <taxon>Termitidicoccus</taxon>
    </lineage>
</organism>
<dbReference type="PIRSF" id="PIRSF005900">
    <property type="entry name" value="Dps"/>
    <property type="match status" value="1"/>
</dbReference>
<dbReference type="SUPFAM" id="SSF47240">
    <property type="entry name" value="Ferritin-like"/>
    <property type="match status" value="1"/>
</dbReference>
<evidence type="ECO:0000313" key="5">
    <source>
        <dbReference type="Proteomes" id="UP000078486"/>
    </source>
</evidence>
<dbReference type="RefSeq" id="WP_068771293.1">
    <property type="nucleotide sequence ID" value="NZ_CP109796.1"/>
</dbReference>
<reference evidence="4 5" key="1">
    <citation type="submission" date="2016-01" db="EMBL/GenBank/DDBJ databases">
        <title>High potential of lignocellulose degradation of a new Verrucomicrobia species.</title>
        <authorList>
            <person name="Wang Y."/>
            <person name="Shi Y."/>
            <person name="Qiu Z."/>
            <person name="Liu S."/>
            <person name="Yang H."/>
        </authorList>
    </citation>
    <scope>NUCLEOTIDE SEQUENCE [LARGE SCALE GENOMIC DNA]</scope>
    <source>
        <strain evidence="4 5">TSB47</strain>
    </source>
</reference>
<dbReference type="InterPro" id="IPR002177">
    <property type="entry name" value="DPS_DNA-bd"/>
</dbReference>
<comment type="similarity">
    <text evidence="1 2">Belongs to the Dps family.</text>
</comment>
<dbReference type="InterPro" id="IPR012347">
    <property type="entry name" value="Ferritin-like"/>
</dbReference>
<dbReference type="Pfam" id="PF00210">
    <property type="entry name" value="Ferritin"/>
    <property type="match status" value="1"/>
</dbReference>
<dbReference type="Proteomes" id="UP000078486">
    <property type="component" value="Unassembled WGS sequence"/>
</dbReference>
<dbReference type="InterPro" id="IPR023188">
    <property type="entry name" value="DPS_DNA-bd_CS"/>
</dbReference>
<dbReference type="PRINTS" id="PR01346">
    <property type="entry name" value="HELNAPAPROT"/>
</dbReference>
<dbReference type="CDD" id="cd01043">
    <property type="entry name" value="DPS"/>
    <property type="match status" value="1"/>
</dbReference>
<protein>
    <submittedName>
        <fullName evidence="4">DNA starvation/stationary phase protection protein</fullName>
    </submittedName>
</protein>
<evidence type="ECO:0000256" key="1">
    <source>
        <dbReference type="ARBA" id="ARBA00009497"/>
    </source>
</evidence>
<gene>
    <name evidence="4" type="ORF">AW736_15940</name>
</gene>
<sequence length="153" mass="17219">MKKSKKSKSASPVVELLDLVLADSYSLMALTHSAHWNVEGPNFFSLHTAFEEQYQDLFTAVDELAERIRFLKAYAIGGLGRFAKVSGLQEPSGPLSARDYVTSLLEAHEKTIKDFTALRDAAGEAEDAETQDMAIARLQWHQKIVWMLKSWMK</sequence>
<dbReference type="InterPro" id="IPR009078">
    <property type="entry name" value="Ferritin-like_SF"/>
</dbReference>
<dbReference type="OrthoDB" id="9797023at2"/>
<dbReference type="PROSITE" id="PS00818">
    <property type="entry name" value="DPS_1"/>
    <property type="match status" value="1"/>
</dbReference>
<proteinExistence type="inferred from homology"/>